<dbReference type="InterPro" id="IPR008775">
    <property type="entry name" value="Phytyl_CoA_dOase-like"/>
</dbReference>
<comment type="cofactor">
    <cofactor evidence="1">
        <name>Fe cation</name>
        <dbReference type="ChEBI" id="CHEBI:24875"/>
    </cofactor>
</comment>
<comment type="similarity">
    <text evidence="2">Belongs to the PhyH family.</text>
</comment>
<dbReference type="InterPro" id="IPR006575">
    <property type="entry name" value="RWD_dom"/>
</dbReference>
<evidence type="ECO:0000256" key="1">
    <source>
        <dbReference type="ARBA" id="ARBA00001962"/>
    </source>
</evidence>
<dbReference type="PANTHER" id="PTHR20883">
    <property type="entry name" value="PHYTANOYL-COA DIOXYGENASE DOMAIN CONTAINING 1"/>
    <property type="match status" value="1"/>
</dbReference>
<dbReference type="SUPFAM" id="SSF51197">
    <property type="entry name" value="Clavaminate synthase-like"/>
    <property type="match status" value="1"/>
</dbReference>
<dbReference type="SUPFAM" id="SSF54495">
    <property type="entry name" value="UBC-like"/>
    <property type="match status" value="1"/>
</dbReference>
<keyword evidence="4" id="KW-0408">Iron</keyword>
<sequence>MFDLIKNVIYYLSNEQKQKFDQDGYLVIPNFFSLETAEKLKLRAHQLLGELSLDDHPMTIFSADEKENINYLYLNEREKAARLILNIIANEEAFDESGKLKLEKSKAINKIGHGIEKRALTCHYRCVIVDLMEFSLKNESIHQIAKTLGFKNPQILQSMLIFKQPYIGARVRPHQDSTFLYTKPLSAIGFWFALEDSHPIGSRFVRAKKADGKLSTEFIQIDNEVSYDESQFVLEECKAGTLVLIHGSVLHKSEANRSGRSRFIYTFHVIEGTAEYDERNWLQPTKEIPFKNKADFSILTQIPNLRQLGNQKLVKFFELCKSFERVCMSERRNYLTDFKIIWFESDYQEEKQQELEVLRSIYPDELEEISADEYKIKLEPDDQDTLAPVTIALHIKYTHTYPDEIPEISIDTLDGSLSPEDHDKLLDGLLNAAQESLGMVMEEQARFQGTKVTVASFLEWREKFNKEKAEKERIEKGTAAYKRDEAKKLKATGRQLFEQDATLAKSDATFMEEGDVTVDTSLFEHEDLGSDESSGDEEVLNLIRMASLKTKLLGWFGNSLVE</sequence>
<dbReference type="OrthoDB" id="277175at2759"/>
<dbReference type="Pfam" id="PF05721">
    <property type="entry name" value="PhyH"/>
    <property type="match status" value="1"/>
</dbReference>
<dbReference type="GO" id="GO:0046872">
    <property type="term" value="F:metal ion binding"/>
    <property type="evidence" value="ECO:0007669"/>
    <property type="project" value="UniProtKB-KW"/>
</dbReference>
<accession>A0A9N8Z8M9</accession>
<evidence type="ECO:0000256" key="4">
    <source>
        <dbReference type="ARBA" id="ARBA00023004"/>
    </source>
</evidence>
<keyword evidence="7" id="KW-1185">Reference proteome</keyword>
<dbReference type="PROSITE" id="PS50908">
    <property type="entry name" value="RWD"/>
    <property type="match status" value="1"/>
</dbReference>
<dbReference type="Gene3D" id="3.10.110.10">
    <property type="entry name" value="Ubiquitin Conjugating Enzyme"/>
    <property type="match status" value="1"/>
</dbReference>
<organism evidence="6 7">
    <name type="scientific">Ambispora gerdemannii</name>
    <dbReference type="NCBI Taxonomy" id="144530"/>
    <lineage>
        <taxon>Eukaryota</taxon>
        <taxon>Fungi</taxon>
        <taxon>Fungi incertae sedis</taxon>
        <taxon>Mucoromycota</taxon>
        <taxon>Glomeromycotina</taxon>
        <taxon>Glomeromycetes</taxon>
        <taxon>Archaeosporales</taxon>
        <taxon>Ambisporaceae</taxon>
        <taxon>Ambispora</taxon>
    </lineage>
</organism>
<dbReference type="AlphaFoldDB" id="A0A9N8Z8M9"/>
<dbReference type="Pfam" id="PF05773">
    <property type="entry name" value="RWD"/>
    <property type="match status" value="1"/>
</dbReference>
<dbReference type="PANTHER" id="PTHR20883:SF15">
    <property type="entry name" value="PHYTANOYL-COA DIOXYGENASE DOMAIN-CONTAINING PROTEIN 1"/>
    <property type="match status" value="1"/>
</dbReference>
<feature type="domain" description="RWD" evidence="5">
    <location>
        <begin position="353"/>
        <end position="456"/>
    </location>
</feature>
<evidence type="ECO:0000313" key="7">
    <source>
        <dbReference type="Proteomes" id="UP000789831"/>
    </source>
</evidence>
<reference evidence="6" key="1">
    <citation type="submission" date="2021-06" db="EMBL/GenBank/DDBJ databases">
        <authorList>
            <person name="Kallberg Y."/>
            <person name="Tangrot J."/>
            <person name="Rosling A."/>
        </authorList>
    </citation>
    <scope>NUCLEOTIDE SEQUENCE</scope>
    <source>
        <strain evidence="6">MT106</strain>
    </source>
</reference>
<dbReference type="CDD" id="cd23823">
    <property type="entry name" value="RWD_GCN2"/>
    <property type="match status" value="1"/>
</dbReference>
<comment type="caution">
    <text evidence="6">The sequence shown here is derived from an EMBL/GenBank/DDBJ whole genome shotgun (WGS) entry which is preliminary data.</text>
</comment>
<name>A0A9N8Z8M9_9GLOM</name>
<dbReference type="SMART" id="SM00591">
    <property type="entry name" value="RWD"/>
    <property type="match status" value="1"/>
</dbReference>
<proteinExistence type="inferred from homology"/>
<evidence type="ECO:0000256" key="2">
    <source>
        <dbReference type="ARBA" id="ARBA00005830"/>
    </source>
</evidence>
<gene>
    <name evidence="6" type="ORF">AGERDE_LOCUS2842</name>
</gene>
<evidence type="ECO:0000256" key="3">
    <source>
        <dbReference type="ARBA" id="ARBA00022723"/>
    </source>
</evidence>
<dbReference type="EMBL" id="CAJVPL010000249">
    <property type="protein sequence ID" value="CAG8473196.1"/>
    <property type="molecule type" value="Genomic_DNA"/>
</dbReference>
<dbReference type="InterPro" id="IPR016135">
    <property type="entry name" value="UBQ-conjugating_enzyme/RWD"/>
</dbReference>
<evidence type="ECO:0000259" key="5">
    <source>
        <dbReference type="PROSITE" id="PS50908"/>
    </source>
</evidence>
<keyword evidence="3" id="KW-0479">Metal-binding</keyword>
<dbReference type="Gene3D" id="2.60.120.620">
    <property type="entry name" value="q2cbj1_9rhob like domain"/>
    <property type="match status" value="1"/>
</dbReference>
<dbReference type="Proteomes" id="UP000789831">
    <property type="component" value="Unassembled WGS sequence"/>
</dbReference>
<protein>
    <submittedName>
        <fullName evidence="6">1953_t:CDS:1</fullName>
    </submittedName>
</protein>
<evidence type="ECO:0000313" key="6">
    <source>
        <dbReference type="EMBL" id="CAG8473196.1"/>
    </source>
</evidence>